<dbReference type="EMBL" id="PQXN01000028">
    <property type="protein sequence ID" value="TGO61338.1"/>
    <property type="molecule type" value="Genomic_DNA"/>
</dbReference>
<gene>
    <name evidence="4" type="ORF">BCON_0028g00550</name>
</gene>
<feature type="domain" description="RING-type" evidence="3">
    <location>
        <begin position="83"/>
        <end position="125"/>
    </location>
</feature>
<accession>A0A4Z1IIU5</accession>
<dbReference type="Proteomes" id="UP000297527">
    <property type="component" value="Unassembled WGS sequence"/>
</dbReference>
<evidence type="ECO:0000313" key="5">
    <source>
        <dbReference type="Proteomes" id="UP000297527"/>
    </source>
</evidence>
<dbReference type="OrthoDB" id="21204at2759"/>
<feature type="region of interest" description="Disordered" evidence="2">
    <location>
        <begin position="565"/>
        <end position="586"/>
    </location>
</feature>
<evidence type="ECO:0000256" key="1">
    <source>
        <dbReference type="PROSITE-ProRule" id="PRU00175"/>
    </source>
</evidence>
<comment type="caution">
    <text evidence="4">The sequence shown here is derived from an EMBL/GenBank/DDBJ whole genome shotgun (WGS) entry which is preliminary data.</text>
</comment>
<feature type="compositionally biased region" description="Polar residues" evidence="2">
    <location>
        <begin position="385"/>
        <end position="412"/>
    </location>
</feature>
<dbReference type="Gene3D" id="3.30.40.10">
    <property type="entry name" value="Zinc/RING finger domain, C3HC4 (zinc finger)"/>
    <property type="match status" value="1"/>
</dbReference>
<feature type="region of interest" description="Disordered" evidence="2">
    <location>
        <begin position="1"/>
        <end position="24"/>
    </location>
</feature>
<protein>
    <recommendedName>
        <fullName evidence="3">RING-type domain-containing protein</fullName>
    </recommendedName>
</protein>
<keyword evidence="1" id="KW-0862">Zinc</keyword>
<evidence type="ECO:0000259" key="3">
    <source>
        <dbReference type="PROSITE" id="PS50089"/>
    </source>
</evidence>
<keyword evidence="1" id="KW-0479">Metal-binding</keyword>
<dbReference type="AlphaFoldDB" id="A0A4Z1IIU5"/>
<dbReference type="SUPFAM" id="SSF57850">
    <property type="entry name" value="RING/U-box"/>
    <property type="match status" value="1"/>
</dbReference>
<proteinExistence type="predicted"/>
<dbReference type="InterPro" id="IPR001841">
    <property type="entry name" value="Znf_RING"/>
</dbReference>
<feature type="compositionally biased region" description="Basic and acidic residues" evidence="2">
    <location>
        <begin position="575"/>
        <end position="586"/>
    </location>
</feature>
<sequence>MNHHVIENNRARSRTSLPRVDHESLIQTNLTRHKNAFFSVKKKTSNNEETLSNEEGPSVAAKDDMPTNEESSDEEGSDENTQCQECHWNIHRAQQFVVLHPCNCIFHFDCIKDKFYEDPKCPKCNTDTMKLRRMTPFEGRFVDKPLELEYVKMSIKNRRIDHQMHQSSAQEGQSKNVPYSRMDLITARRLVYEKTLYCHSVRSGQALDSIEICKQILRNDLDAKGLMRAWIKLEIQALKQITIVPNHGDLFEDVVIATLQMENITKEQKKKKDYAVHIVRNTLDDYTDLFLHSARAFLTSFCQTLEEWNRAATYPKKEPCKSNTVTSLSARPSRPGLKRSSGPNLAYMRWSSEDIGSSNTAQTISTASPATAAEPVAHSVDQREPQATTPSSFAHSVDQNDVPQVSTPSSVAHSIDQHVPQATTPSSVTHLEHIYRSVTLSSTSASLKSCLILGNYNTRCTVTECVDSLDFPQNKRGRGLLSRIRSWGARAKFSRSQLHCVQLDEANLQVMLANLEQSTVTLAVADNVEDDQTHGIEDASPAEVGRRGKLSRKLTKISRFVRTSIKKSSIKKSSKGLDWEKEQDIR</sequence>
<feature type="compositionally biased region" description="Polar residues" evidence="2">
    <location>
        <begin position="321"/>
        <end position="330"/>
    </location>
</feature>
<dbReference type="PROSITE" id="PS50089">
    <property type="entry name" value="ZF_RING_2"/>
    <property type="match status" value="1"/>
</dbReference>
<feature type="compositionally biased region" description="Basic and acidic residues" evidence="2">
    <location>
        <begin position="1"/>
        <end position="10"/>
    </location>
</feature>
<dbReference type="GO" id="GO:0008270">
    <property type="term" value="F:zinc ion binding"/>
    <property type="evidence" value="ECO:0007669"/>
    <property type="project" value="UniProtKB-KW"/>
</dbReference>
<feature type="compositionally biased region" description="Basic residues" evidence="2">
    <location>
        <begin position="565"/>
        <end position="574"/>
    </location>
</feature>
<name>A0A4Z1IIU5_9HELO</name>
<reference evidence="4 5" key="1">
    <citation type="submission" date="2017-12" db="EMBL/GenBank/DDBJ databases">
        <title>Comparative genomics of Botrytis spp.</title>
        <authorList>
            <person name="Valero-Jimenez C.A."/>
            <person name="Tapia P."/>
            <person name="Veloso J."/>
            <person name="Silva-Moreno E."/>
            <person name="Staats M."/>
            <person name="Valdes J.H."/>
            <person name="Van Kan J.A.L."/>
        </authorList>
    </citation>
    <scope>NUCLEOTIDE SEQUENCE [LARGE SCALE GENOMIC DNA]</scope>
    <source>
        <strain evidence="4 5">MUCL11595</strain>
    </source>
</reference>
<feature type="compositionally biased region" description="Acidic residues" evidence="2">
    <location>
        <begin position="66"/>
        <end position="78"/>
    </location>
</feature>
<keyword evidence="5" id="KW-1185">Reference proteome</keyword>
<evidence type="ECO:0000256" key="2">
    <source>
        <dbReference type="SAM" id="MobiDB-lite"/>
    </source>
</evidence>
<evidence type="ECO:0000313" key="4">
    <source>
        <dbReference type="EMBL" id="TGO61338.1"/>
    </source>
</evidence>
<keyword evidence="1" id="KW-0863">Zinc-finger</keyword>
<feature type="region of interest" description="Disordered" evidence="2">
    <location>
        <begin position="39"/>
        <end position="79"/>
    </location>
</feature>
<feature type="compositionally biased region" description="Polar residues" evidence="2">
    <location>
        <begin position="358"/>
        <end position="369"/>
    </location>
</feature>
<dbReference type="InterPro" id="IPR013083">
    <property type="entry name" value="Znf_RING/FYVE/PHD"/>
</dbReference>
<feature type="region of interest" description="Disordered" evidence="2">
    <location>
        <begin position="358"/>
        <end position="414"/>
    </location>
</feature>
<organism evidence="4 5">
    <name type="scientific">Botryotinia convoluta</name>
    <dbReference type="NCBI Taxonomy" id="54673"/>
    <lineage>
        <taxon>Eukaryota</taxon>
        <taxon>Fungi</taxon>
        <taxon>Dikarya</taxon>
        <taxon>Ascomycota</taxon>
        <taxon>Pezizomycotina</taxon>
        <taxon>Leotiomycetes</taxon>
        <taxon>Helotiales</taxon>
        <taxon>Sclerotiniaceae</taxon>
        <taxon>Botryotinia</taxon>
    </lineage>
</organism>
<feature type="region of interest" description="Disordered" evidence="2">
    <location>
        <begin position="318"/>
        <end position="344"/>
    </location>
</feature>